<evidence type="ECO:0000256" key="6">
    <source>
        <dbReference type="ARBA" id="ARBA00022741"/>
    </source>
</evidence>
<evidence type="ECO:0000256" key="15">
    <source>
        <dbReference type="SAM" id="MobiDB-lite"/>
    </source>
</evidence>
<feature type="compositionally biased region" description="Acidic residues" evidence="15">
    <location>
        <begin position="397"/>
        <end position="413"/>
    </location>
</feature>
<dbReference type="GO" id="GO:0000731">
    <property type="term" value="P:DNA synthesis involved in DNA repair"/>
    <property type="evidence" value="ECO:0007669"/>
    <property type="project" value="TreeGrafter"/>
</dbReference>
<evidence type="ECO:0000256" key="9">
    <source>
        <dbReference type="ARBA" id="ARBA00023125"/>
    </source>
</evidence>
<evidence type="ECO:0000256" key="10">
    <source>
        <dbReference type="ARBA" id="ARBA00023204"/>
    </source>
</evidence>
<evidence type="ECO:0000256" key="5">
    <source>
        <dbReference type="ARBA" id="ARBA00022705"/>
    </source>
</evidence>
<dbReference type="EMBL" id="LT629772">
    <property type="protein sequence ID" value="SDS72422.1"/>
    <property type="molecule type" value="Genomic_DNA"/>
</dbReference>
<dbReference type="PROSITE" id="PS00618">
    <property type="entry name" value="RECF_2"/>
    <property type="match status" value="1"/>
</dbReference>
<evidence type="ECO:0000256" key="8">
    <source>
        <dbReference type="ARBA" id="ARBA00022840"/>
    </source>
</evidence>
<name>A0A1H1UIV4_9ACTN</name>
<dbReference type="InterPro" id="IPR003395">
    <property type="entry name" value="RecF/RecN/SMC_N"/>
</dbReference>
<keyword evidence="7 13" id="KW-0227">DNA damage</keyword>
<gene>
    <name evidence="13" type="primary">recF</name>
    <name evidence="17" type="ORF">SAMN04489812_2808</name>
</gene>
<evidence type="ECO:0000256" key="7">
    <source>
        <dbReference type="ARBA" id="ARBA00022763"/>
    </source>
</evidence>
<evidence type="ECO:0000259" key="16">
    <source>
        <dbReference type="Pfam" id="PF02463"/>
    </source>
</evidence>
<evidence type="ECO:0000256" key="1">
    <source>
        <dbReference type="ARBA" id="ARBA00004496"/>
    </source>
</evidence>
<dbReference type="OrthoDB" id="9803889at2"/>
<sequence length="421" mass="45086">MYVDHLQLTDFRSYAGIDVPLGPGVTTFVGANGQGKTNLVEGVEYLSSMSSHRVASETPLVRAGAELALLKARVQAGLDDNRSLQLEIAITPGKANKAKLNRSPLPRARELIGLLRTVVFSPEDLAVVKGDPSERRRFIDTLVISRWPRLAGVKADYDRVLKQRNTLLKSLSGRSYGGRRGDVLAEAGSTLDVWDSHLAQAGGALLRARLRTLAELEPLVSKAYAEIAPTNNVVAAEYKTSTVIPTVDDPAASEDAVTTEDSTPSTEQLAGALTERMAERRPDEIQRGISLVGPHRDDIVLSIGELPARGYASHGESWSLALALRLGSFALLRADGVEPVLVLDDVFAELDATRRDRLAGQILDAEQVLITAAVADDVPAQLAGRRYRVADGTVTPDEAESGEVELGEAESGEAESGKDSP</sequence>
<proteinExistence type="inferred from homology"/>
<dbReference type="GO" id="GO:0005524">
    <property type="term" value="F:ATP binding"/>
    <property type="evidence" value="ECO:0007669"/>
    <property type="project" value="UniProtKB-UniRule"/>
</dbReference>
<dbReference type="PANTHER" id="PTHR32182:SF0">
    <property type="entry name" value="DNA REPLICATION AND REPAIR PROTEIN RECF"/>
    <property type="match status" value="1"/>
</dbReference>
<dbReference type="GO" id="GO:0003697">
    <property type="term" value="F:single-stranded DNA binding"/>
    <property type="evidence" value="ECO:0007669"/>
    <property type="project" value="UniProtKB-UniRule"/>
</dbReference>
<keyword evidence="6 13" id="KW-0547">Nucleotide-binding</keyword>
<evidence type="ECO:0000256" key="2">
    <source>
        <dbReference type="ARBA" id="ARBA00008016"/>
    </source>
</evidence>
<keyword evidence="18" id="KW-1185">Reference proteome</keyword>
<dbReference type="InterPro" id="IPR001238">
    <property type="entry name" value="DNA-binding_RecF"/>
</dbReference>
<dbReference type="Pfam" id="PF02463">
    <property type="entry name" value="SMC_N"/>
    <property type="match status" value="1"/>
</dbReference>
<dbReference type="Gene3D" id="3.40.50.300">
    <property type="entry name" value="P-loop containing nucleotide triphosphate hydrolases"/>
    <property type="match status" value="1"/>
</dbReference>
<keyword evidence="10 13" id="KW-0234">DNA repair</keyword>
<dbReference type="GO" id="GO:0009432">
    <property type="term" value="P:SOS response"/>
    <property type="evidence" value="ECO:0007669"/>
    <property type="project" value="UniProtKB-UniRule"/>
</dbReference>
<dbReference type="NCBIfam" id="TIGR00611">
    <property type="entry name" value="recf"/>
    <property type="match status" value="1"/>
</dbReference>
<keyword evidence="11 13" id="KW-0742">SOS response</keyword>
<feature type="binding site" evidence="13">
    <location>
        <begin position="30"/>
        <end position="37"/>
    </location>
    <ligand>
        <name>ATP</name>
        <dbReference type="ChEBI" id="CHEBI:30616"/>
    </ligand>
</feature>
<dbReference type="InterPro" id="IPR042174">
    <property type="entry name" value="RecF_2"/>
</dbReference>
<dbReference type="GO" id="GO:0006260">
    <property type="term" value="P:DNA replication"/>
    <property type="evidence" value="ECO:0007669"/>
    <property type="project" value="UniProtKB-UniRule"/>
</dbReference>
<evidence type="ECO:0000313" key="17">
    <source>
        <dbReference type="EMBL" id="SDS72422.1"/>
    </source>
</evidence>
<keyword evidence="9 13" id="KW-0238">DNA-binding</keyword>
<feature type="region of interest" description="Disordered" evidence="15">
    <location>
        <begin position="390"/>
        <end position="421"/>
    </location>
</feature>
<reference evidence="17 18" key="1">
    <citation type="submission" date="2016-10" db="EMBL/GenBank/DDBJ databases">
        <authorList>
            <person name="de Groot N.N."/>
        </authorList>
    </citation>
    <scope>NUCLEOTIDE SEQUENCE [LARGE SCALE GENOMIC DNA]</scope>
    <source>
        <strain evidence="17 18">DSM 21800</strain>
    </source>
</reference>
<dbReference type="GO" id="GO:0006302">
    <property type="term" value="P:double-strand break repair"/>
    <property type="evidence" value="ECO:0007669"/>
    <property type="project" value="TreeGrafter"/>
</dbReference>
<comment type="similarity">
    <text evidence="2 13 14">Belongs to the RecF family.</text>
</comment>
<dbReference type="AlphaFoldDB" id="A0A1H1UIV4"/>
<protein>
    <recommendedName>
        <fullName evidence="3 13">DNA replication and repair protein RecF</fullName>
    </recommendedName>
</protein>
<comment type="function">
    <text evidence="12 13 14">The RecF protein is involved in DNA metabolism; it is required for DNA replication and normal SOS inducibility. RecF binds preferentially to single-stranded, linear DNA. It also seems to bind ATP.</text>
</comment>
<dbReference type="SUPFAM" id="SSF52540">
    <property type="entry name" value="P-loop containing nucleoside triphosphate hydrolases"/>
    <property type="match status" value="1"/>
</dbReference>
<accession>A0A1H1UIV4</accession>
<dbReference type="RefSeq" id="WP_091525709.1">
    <property type="nucleotide sequence ID" value="NZ_LT629772.1"/>
</dbReference>
<dbReference type="Gene3D" id="1.20.1050.90">
    <property type="entry name" value="RecF/RecN/SMC, N-terminal domain"/>
    <property type="match status" value="1"/>
</dbReference>
<organism evidence="17 18">
    <name type="scientific">Microlunatus soli</name>
    <dbReference type="NCBI Taxonomy" id="630515"/>
    <lineage>
        <taxon>Bacteria</taxon>
        <taxon>Bacillati</taxon>
        <taxon>Actinomycetota</taxon>
        <taxon>Actinomycetes</taxon>
        <taxon>Propionibacteriales</taxon>
        <taxon>Propionibacteriaceae</taxon>
        <taxon>Microlunatus</taxon>
    </lineage>
</organism>
<evidence type="ECO:0000256" key="12">
    <source>
        <dbReference type="ARBA" id="ARBA00025401"/>
    </source>
</evidence>
<dbReference type="PANTHER" id="PTHR32182">
    <property type="entry name" value="DNA REPLICATION AND REPAIR PROTEIN RECF"/>
    <property type="match status" value="1"/>
</dbReference>
<keyword evidence="5 13" id="KW-0235">DNA replication</keyword>
<dbReference type="GO" id="GO:0005737">
    <property type="term" value="C:cytoplasm"/>
    <property type="evidence" value="ECO:0007669"/>
    <property type="project" value="UniProtKB-SubCell"/>
</dbReference>
<dbReference type="Proteomes" id="UP000199103">
    <property type="component" value="Chromosome I"/>
</dbReference>
<evidence type="ECO:0000313" key="18">
    <source>
        <dbReference type="Proteomes" id="UP000199103"/>
    </source>
</evidence>
<dbReference type="STRING" id="630515.SAMN04489812_2808"/>
<dbReference type="HAMAP" id="MF_00365">
    <property type="entry name" value="RecF"/>
    <property type="match status" value="1"/>
</dbReference>
<evidence type="ECO:0000256" key="11">
    <source>
        <dbReference type="ARBA" id="ARBA00023236"/>
    </source>
</evidence>
<feature type="domain" description="RecF/RecN/SMC N-terminal" evidence="16">
    <location>
        <begin position="2"/>
        <end position="373"/>
    </location>
</feature>
<evidence type="ECO:0000256" key="13">
    <source>
        <dbReference type="HAMAP-Rule" id="MF_00365"/>
    </source>
</evidence>
<evidence type="ECO:0000256" key="3">
    <source>
        <dbReference type="ARBA" id="ARBA00020170"/>
    </source>
</evidence>
<evidence type="ECO:0000256" key="14">
    <source>
        <dbReference type="RuleBase" id="RU000578"/>
    </source>
</evidence>
<evidence type="ECO:0000256" key="4">
    <source>
        <dbReference type="ARBA" id="ARBA00022490"/>
    </source>
</evidence>
<keyword evidence="8 13" id="KW-0067">ATP-binding</keyword>
<comment type="subcellular location">
    <subcellularLocation>
        <location evidence="1 13 14">Cytoplasm</location>
    </subcellularLocation>
</comment>
<dbReference type="InterPro" id="IPR027417">
    <property type="entry name" value="P-loop_NTPase"/>
</dbReference>
<keyword evidence="4 13" id="KW-0963">Cytoplasm</keyword>
<dbReference type="InterPro" id="IPR018078">
    <property type="entry name" value="DNA-binding_RecF_CS"/>
</dbReference>